<dbReference type="CDD" id="cd00130">
    <property type="entry name" value="PAS"/>
    <property type="match status" value="1"/>
</dbReference>
<protein>
    <recommendedName>
        <fullName evidence="10">Histidine kinase</fullName>
    </recommendedName>
</protein>
<feature type="compositionally biased region" description="Basic and acidic residues" evidence="3">
    <location>
        <begin position="684"/>
        <end position="717"/>
    </location>
</feature>
<dbReference type="Pfam" id="PF00512">
    <property type="entry name" value="HisKA"/>
    <property type="match status" value="1"/>
</dbReference>
<dbReference type="PANTHER" id="PTHR43719:SF60">
    <property type="entry name" value="HISTIDINE KINASE G2"/>
    <property type="match status" value="1"/>
</dbReference>
<dbReference type="InterPro" id="IPR036890">
    <property type="entry name" value="HATPase_C_sf"/>
</dbReference>
<evidence type="ECO:0000256" key="2">
    <source>
        <dbReference type="PROSITE-ProRule" id="PRU00169"/>
    </source>
</evidence>
<accession>A0A3M6YLD7</accession>
<feature type="compositionally biased region" description="Polar residues" evidence="3">
    <location>
        <begin position="737"/>
        <end position="754"/>
    </location>
</feature>
<dbReference type="PROSITE" id="PS50110">
    <property type="entry name" value="RESPONSE_REGULATORY"/>
    <property type="match status" value="1"/>
</dbReference>
<dbReference type="PROSITE" id="PS50109">
    <property type="entry name" value="HIS_KIN"/>
    <property type="match status" value="1"/>
</dbReference>
<feature type="domain" description="Histidine kinase" evidence="4">
    <location>
        <begin position="341"/>
        <end position="610"/>
    </location>
</feature>
<evidence type="ECO:0000313" key="7">
    <source>
        <dbReference type="EMBL" id="RMY05119.1"/>
    </source>
</evidence>
<dbReference type="Gene3D" id="3.40.50.2300">
    <property type="match status" value="1"/>
</dbReference>
<dbReference type="Gene3D" id="3.30.565.10">
    <property type="entry name" value="Histidine kinase-like ATPase, C-terminal domain"/>
    <property type="match status" value="1"/>
</dbReference>
<evidence type="ECO:0008006" key="10">
    <source>
        <dbReference type="Google" id="ProtNLM"/>
    </source>
</evidence>
<dbReference type="Proteomes" id="UP000271337">
    <property type="component" value="Unassembled WGS sequence"/>
</dbReference>
<dbReference type="GO" id="GO:0000155">
    <property type="term" value="F:phosphorelay sensor kinase activity"/>
    <property type="evidence" value="ECO:0007669"/>
    <property type="project" value="InterPro"/>
</dbReference>
<dbReference type="CDD" id="cd00082">
    <property type="entry name" value="HisKA"/>
    <property type="match status" value="1"/>
</dbReference>
<dbReference type="SMART" id="SM00387">
    <property type="entry name" value="HATPase_c"/>
    <property type="match status" value="1"/>
</dbReference>
<dbReference type="Gene3D" id="1.10.287.130">
    <property type="match status" value="1"/>
</dbReference>
<dbReference type="InterPro" id="IPR050956">
    <property type="entry name" value="2C_system_His_kinase"/>
</dbReference>
<evidence type="ECO:0000313" key="9">
    <source>
        <dbReference type="Proteomes" id="UP000276864"/>
    </source>
</evidence>
<dbReference type="SUPFAM" id="SSF55785">
    <property type="entry name" value="PYP-like sensor domain (PAS domain)"/>
    <property type="match status" value="1"/>
</dbReference>
<dbReference type="SUPFAM" id="SSF52172">
    <property type="entry name" value="CheY-like"/>
    <property type="match status" value="1"/>
</dbReference>
<dbReference type="SUPFAM" id="SSF47384">
    <property type="entry name" value="Homodimeric domain of signal transducing histidine kinase"/>
    <property type="match status" value="1"/>
</dbReference>
<organism evidence="6 8">
    <name type="scientific">Hortaea werneckii</name>
    <name type="common">Black yeast</name>
    <name type="synonym">Cladosporium werneckii</name>
    <dbReference type="NCBI Taxonomy" id="91943"/>
    <lineage>
        <taxon>Eukaryota</taxon>
        <taxon>Fungi</taxon>
        <taxon>Dikarya</taxon>
        <taxon>Ascomycota</taxon>
        <taxon>Pezizomycotina</taxon>
        <taxon>Dothideomycetes</taxon>
        <taxon>Dothideomycetidae</taxon>
        <taxon>Mycosphaerellales</taxon>
        <taxon>Teratosphaeriaceae</taxon>
        <taxon>Hortaea</taxon>
    </lineage>
</organism>
<gene>
    <name evidence="7" type="ORF">D0866_15244</name>
    <name evidence="6" type="ORF">D0867_10552</name>
</gene>
<feature type="domain" description="Response regulatory" evidence="5">
    <location>
        <begin position="772"/>
        <end position="902"/>
    </location>
</feature>
<evidence type="ECO:0000313" key="8">
    <source>
        <dbReference type="Proteomes" id="UP000271337"/>
    </source>
</evidence>
<comment type="caution">
    <text evidence="6">The sequence shown here is derived from an EMBL/GenBank/DDBJ whole genome shotgun (WGS) entry which is preliminary data.</text>
</comment>
<dbReference type="Pfam" id="PF00072">
    <property type="entry name" value="Response_reg"/>
    <property type="match status" value="1"/>
</dbReference>
<dbReference type="EMBL" id="QWIM01003021">
    <property type="protein sequence ID" value="RMY05119.1"/>
    <property type="molecule type" value="Genomic_DNA"/>
</dbReference>
<dbReference type="Gene3D" id="3.30.450.20">
    <property type="entry name" value="PAS domain"/>
    <property type="match status" value="1"/>
</dbReference>
<dbReference type="PRINTS" id="PR00344">
    <property type="entry name" value="BCTRLSENSOR"/>
</dbReference>
<sequence>MSAHEAISWEGGQPQMQKDQFDVTLPGNAESWEQSPLDFHSCPFLQSLTLSIFKFDYPTAIFWGSEFVLLHNQAWADAGGISEQGRPQRGSMTTDARHFLQECIDGGKPSRITSHALLRERAKPAYDDYVVLASPLFEKRSSFAHGVLCQMIRNQTGSIGDNDGSVSKSAAVENADSNTDAIGLTTDDGILVDELPIFRRLAEMLPTGVAIVDHNAQAVVVNRHFYKLTDHRGDEKSFESWPQSIHPDDYEGVMGAYRDAFNSQKQVRVEFRTLGNERPWRLLLLNPLGDDNLGRDSLRDFGGLICFLVDITCEKSAEDDQRKAAKEALERRTQQERFIDMISHEIRNPLSAMVHCLEDIHQALQDENEDGQVNKQQIAEVLDTMDLCISHQKTIVDDVLSFSKLEASTLSLAPEACQPEQRLRSALKMFHAEFRKYSIDYEFGVDPPYRELGIDWAIADLSRISQVLINLSSNAIKFISPDKLNRKIACRVSASKERPKSYPPDIVFFDPDSSFMYPHDATHRPEWGNGDAIFIMVAIADTGIGISEHGQKKLFDRFKQATPTTNEIYGGSGLGLNISRKLVQLHGGDIGVHSKEGSGATFGFYFLVRRTDPPTTDRFDEIKQQEEHAHGQLRMDRLGTNEESHSTQLHEPHKARPEERERRSESSRGSHEHPANSRNKLRQKCKEDAVTKRERTKESGNQRFRDGGILMDTDKRSGLPITGKELTERREGAGRSVSDSRLSILQDSQKQQAQERPGKLPLPAPPKGVQRHILLVDDNVLNQRIIQSKLSKNKFRVSTANNGREAVDIVAAAFHKDGEWQSGAVDMVLMDQELPIMNGTAAAAQIRDIERENGRCVRVPILGVSANVREEQLQGMVSHGMDGYIAKPYNFEEMVKRIREMLGEYKGGL</sequence>
<evidence type="ECO:0000256" key="1">
    <source>
        <dbReference type="ARBA" id="ARBA00022553"/>
    </source>
</evidence>
<dbReference type="SMART" id="SM00448">
    <property type="entry name" value="REC"/>
    <property type="match status" value="1"/>
</dbReference>
<dbReference type="InterPro" id="IPR004358">
    <property type="entry name" value="Sig_transdc_His_kin-like_C"/>
</dbReference>
<reference evidence="8 9" key="1">
    <citation type="journal article" date="2018" name="BMC Genomics">
        <title>Genomic evidence for intraspecific hybridization in a clonal and extremely halotolerant yeast.</title>
        <authorList>
            <person name="Gostincar C."/>
            <person name="Stajich J.E."/>
            <person name="Zupancic J."/>
            <person name="Zalar P."/>
            <person name="Gunde-Cimerman N."/>
        </authorList>
    </citation>
    <scope>NUCLEOTIDE SEQUENCE [LARGE SCALE GENOMIC DNA]</scope>
    <source>
        <strain evidence="7 9">EXF-6651</strain>
        <strain evidence="6 8">EXF-6669</strain>
    </source>
</reference>
<dbReference type="OrthoDB" id="60033at2759"/>
<dbReference type="InterPro" id="IPR001789">
    <property type="entry name" value="Sig_transdc_resp-reg_receiver"/>
</dbReference>
<evidence type="ECO:0000313" key="6">
    <source>
        <dbReference type="EMBL" id="RMY03855.1"/>
    </source>
</evidence>
<dbReference type="InterPro" id="IPR000014">
    <property type="entry name" value="PAS"/>
</dbReference>
<dbReference type="EMBL" id="QWIL01001391">
    <property type="protein sequence ID" value="RMY03855.1"/>
    <property type="molecule type" value="Genomic_DNA"/>
</dbReference>
<dbReference type="Proteomes" id="UP000276864">
    <property type="component" value="Unassembled WGS sequence"/>
</dbReference>
<evidence type="ECO:0000256" key="3">
    <source>
        <dbReference type="SAM" id="MobiDB-lite"/>
    </source>
</evidence>
<evidence type="ECO:0000259" key="5">
    <source>
        <dbReference type="PROSITE" id="PS50110"/>
    </source>
</evidence>
<feature type="compositionally biased region" description="Basic and acidic residues" evidence="3">
    <location>
        <begin position="641"/>
        <end position="675"/>
    </location>
</feature>
<dbReference type="InterPro" id="IPR005467">
    <property type="entry name" value="His_kinase_dom"/>
</dbReference>
<dbReference type="SUPFAM" id="SSF55874">
    <property type="entry name" value="ATPase domain of HSP90 chaperone/DNA topoisomerase II/histidine kinase"/>
    <property type="match status" value="1"/>
</dbReference>
<evidence type="ECO:0000259" key="4">
    <source>
        <dbReference type="PROSITE" id="PS50109"/>
    </source>
</evidence>
<dbReference type="InterPro" id="IPR003594">
    <property type="entry name" value="HATPase_dom"/>
</dbReference>
<dbReference type="InterPro" id="IPR003661">
    <property type="entry name" value="HisK_dim/P_dom"/>
</dbReference>
<dbReference type="PANTHER" id="PTHR43719">
    <property type="entry name" value="TWO-COMPONENT HISTIDINE KINASE"/>
    <property type="match status" value="1"/>
</dbReference>
<feature type="region of interest" description="Disordered" evidence="3">
    <location>
        <begin position="641"/>
        <end position="767"/>
    </location>
</feature>
<dbReference type="InterPro" id="IPR036097">
    <property type="entry name" value="HisK_dim/P_sf"/>
</dbReference>
<dbReference type="AlphaFoldDB" id="A0A3M6YLD7"/>
<dbReference type="InterPro" id="IPR011006">
    <property type="entry name" value="CheY-like_superfamily"/>
</dbReference>
<feature type="modified residue" description="4-aspartylphosphate" evidence="2">
    <location>
        <position position="831"/>
    </location>
</feature>
<keyword evidence="1 2" id="KW-0597">Phosphoprotein</keyword>
<dbReference type="CDD" id="cd17546">
    <property type="entry name" value="REC_hyHK_CKI1_RcsC-like"/>
    <property type="match status" value="1"/>
</dbReference>
<name>A0A3M6YLD7_HORWE</name>
<dbReference type="InterPro" id="IPR035965">
    <property type="entry name" value="PAS-like_dom_sf"/>
</dbReference>
<dbReference type="Pfam" id="PF02518">
    <property type="entry name" value="HATPase_c"/>
    <property type="match status" value="1"/>
</dbReference>
<proteinExistence type="predicted"/>
<dbReference type="SMART" id="SM00388">
    <property type="entry name" value="HisKA"/>
    <property type="match status" value="1"/>
</dbReference>